<dbReference type="InParanoid" id="A0A165CAZ0"/>
<protein>
    <recommendedName>
        <fullName evidence="4">Zn(2)-C6 fungal-type domain-containing protein</fullName>
    </recommendedName>
</protein>
<keyword evidence="3" id="KW-1185">Reference proteome</keyword>
<evidence type="ECO:0008006" key="4">
    <source>
        <dbReference type="Google" id="ProtNLM"/>
    </source>
</evidence>
<dbReference type="InterPro" id="IPR006311">
    <property type="entry name" value="TAT_signal"/>
</dbReference>
<sequence>MARQTATSRRAAASAAAAVAAPAASAPVAAPVAPTLRALRKAERDAKEAAKTALYKMWQEDDLHRSSWAQDADQLGSWRGSLVQYWMKYPEDIARWPAKEIPYLMPNCVAVWLSMQENRRNGPKEIEPAWCVDTTKDDPRPQDLPDNFQASKTAMTAPATPAPPPPAVLPPMALRERRPTPGPGPSADAAARKRHGSPPPHKGKKAFDKPADRTSDLREKGIKKSLDPQRPCPSPDESEDMHPACDFCVAERLYCFKKIGTRAKACWHCQNRHKDCTRVRKDGRSKLKGRTNKATTSQSSEPSYAVLAQEVAALRAQLAAVTKASGSSKKAKTARK</sequence>
<proteinExistence type="predicted"/>
<reference evidence="2 3" key="1">
    <citation type="journal article" date="2016" name="Mol. Biol. Evol.">
        <title>Comparative Genomics of Early-Diverging Mushroom-Forming Fungi Provides Insights into the Origins of Lignocellulose Decay Capabilities.</title>
        <authorList>
            <person name="Nagy L.G."/>
            <person name="Riley R."/>
            <person name="Tritt A."/>
            <person name="Adam C."/>
            <person name="Daum C."/>
            <person name="Floudas D."/>
            <person name="Sun H."/>
            <person name="Yadav J.S."/>
            <person name="Pangilinan J."/>
            <person name="Larsson K.H."/>
            <person name="Matsuura K."/>
            <person name="Barry K."/>
            <person name="Labutti K."/>
            <person name="Kuo R."/>
            <person name="Ohm R.A."/>
            <person name="Bhattacharya S.S."/>
            <person name="Shirouzu T."/>
            <person name="Yoshinaga Y."/>
            <person name="Martin F.M."/>
            <person name="Grigoriev I.V."/>
            <person name="Hibbett D.S."/>
        </authorList>
    </citation>
    <scope>NUCLEOTIDE SEQUENCE [LARGE SCALE GENOMIC DNA]</scope>
    <source>
        <strain evidence="2 3">HHB12733</strain>
    </source>
</reference>
<feature type="compositionally biased region" description="Basic residues" evidence="1">
    <location>
        <begin position="192"/>
        <end position="204"/>
    </location>
</feature>
<dbReference type="PROSITE" id="PS51318">
    <property type="entry name" value="TAT"/>
    <property type="match status" value="1"/>
</dbReference>
<evidence type="ECO:0000313" key="3">
    <source>
        <dbReference type="Proteomes" id="UP000076842"/>
    </source>
</evidence>
<gene>
    <name evidence="2" type="ORF">CALCODRAFT_559076</name>
</gene>
<evidence type="ECO:0000256" key="1">
    <source>
        <dbReference type="SAM" id="MobiDB-lite"/>
    </source>
</evidence>
<dbReference type="AlphaFoldDB" id="A0A165CAZ0"/>
<feature type="region of interest" description="Disordered" evidence="1">
    <location>
        <begin position="154"/>
        <end position="241"/>
    </location>
</feature>
<feature type="compositionally biased region" description="Basic and acidic residues" evidence="1">
    <location>
        <begin position="205"/>
        <end position="227"/>
    </location>
</feature>
<dbReference type="Proteomes" id="UP000076842">
    <property type="component" value="Unassembled WGS sequence"/>
</dbReference>
<organism evidence="2 3">
    <name type="scientific">Calocera cornea HHB12733</name>
    <dbReference type="NCBI Taxonomy" id="1353952"/>
    <lineage>
        <taxon>Eukaryota</taxon>
        <taxon>Fungi</taxon>
        <taxon>Dikarya</taxon>
        <taxon>Basidiomycota</taxon>
        <taxon>Agaricomycotina</taxon>
        <taxon>Dacrymycetes</taxon>
        <taxon>Dacrymycetales</taxon>
        <taxon>Dacrymycetaceae</taxon>
        <taxon>Calocera</taxon>
    </lineage>
</organism>
<accession>A0A165CAZ0</accession>
<name>A0A165CAZ0_9BASI</name>
<dbReference type="EMBL" id="KV424166">
    <property type="protein sequence ID" value="KZT50515.1"/>
    <property type="molecule type" value="Genomic_DNA"/>
</dbReference>
<feature type="compositionally biased region" description="Pro residues" evidence="1">
    <location>
        <begin position="160"/>
        <end position="169"/>
    </location>
</feature>
<evidence type="ECO:0000313" key="2">
    <source>
        <dbReference type="EMBL" id="KZT50515.1"/>
    </source>
</evidence>